<dbReference type="GO" id="GO:0005634">
    <property type="term" value="C:nucleus"/>
    <property type="evidence" value="ECO:0007669"/>
    <property type="project" value="UniProtKB-SubCell"/>
</dbReference>
<accession>A0A9P6I8F7</accession>
<dbReference type="GO" id="GO:0008270">
    <property type="term" value="F:zinc ion binding"/>
    <property type="evidence" value="ECO:0007669"/>
    <property type="project" value="InterPro"/>
</dbReference>
<feature type="compositionally biased region" description="Polar residues" evidence="4">
    <location>
        <begin position="194"/>
        <end position="203"/>
    </location>
</feature>
<dbReference type="Pfam" id="PF04082">
    <property type="entry name" value="Fungal_trans"/>
    <property type="match status" value="1"/>
</dbReference>
<evidence type="ECO:0000256" key="4">
    <source>
        <dbReference type="SAM" id="MobiDB-lite"/>
    </source>
</evidence>
<proteinExistence type="predicted"/>
<dbReference type="CDD" id="cd00067">
    <property type="entry name" value="GAL4"/>
    <property type="match status" value="1"/>
</dbReference>
<evidence type="ECO:0000313" key="6">
    <source>
        <dbReference type="EMBL" id="KAF9878802.1"/>
    </source>
</evidence>
<feature type="region of interest" description="Disordered" evidence="4">
    <location>
        <begin position="189"/>
        <end position="210"/>
    </location>
</feature>
<comment type="subcellular location">
    <subcellularLocation>
        <location evidence="1">Nucleus</location>
    </subcellularLocation>
</comment>
<evidence type="ECO:0000256" key="1">
    <source>
        <dbReference type="ARBA" id="ARBA00004123"/>
    </source>
</evidence>
<dbReference type="SMART" id="SM00906">
    <property type="entry name" value="Fungal_trans"/>
    <property type="match status" value="1"/>
</dbReference>
<name>A0A9P6I8F7_9PEZI</name>
<dbReference type="Pfam" id="PF00172">
    <property type="entry name" value="Zn_clus"/>
    <property type="match status" value="1"/>
</dbReference>
<evidence type="ECO:0000256" key="3">
    <source>
        <dbReference type="ARBA" id="ARBA00023242"/>
    </source>
</evidence>
<dbReference type="CDD" id="cd12148">
    <property type="entry name" value="fungal_TF_MHR"/>
    <property type="match status" value="1"/>
</dbReference>
<dbReference type="AlphaFoldDB" id="A0A9P6I8F7"/>
<dbReference type="RefSeq" id="XP_038748263.1">
    <property type="nucleotide sequence ID" value="XM_038886421.1"/>
</dbReference>
<organism evidence="6 7">
    <name type="scientific">Colletotrichum karsti</name>
    <dbReference type="NCBI Taxonomy" id="1095194"/>
    <lineage>
        <taxon>Eukaryota</taxon>
        <taxon>Fungi</taxon>
        <taxon>Dikarya</taxon>
        <taxon>Ascomycota</taxon>
        <taxon>Pezizomycotina</taxon>
        <taxon>Sordariomycetes</taxon>
        <taxon>Hypocreomycetidae</taxon>
        <taxon>Glomerellales</taxon>
        <taxon>Glomerellaceae</taxon>
        <taxon>Colletotrichum</taxon>
        <taxon>Colletotrichum boninense species complex</taxon>
    </lineage>
</organism>
<comment type="caution">
    <text evidence="6">The sequence shown here is derived from an EMBL/GenBank/DDBJ whole genome shotgun (WGS) entry which is preliminary data.</text>
</comment>
<gene>
    <name evidence="6" type="ORF">CkaCkLH20_03702</name>
</gene>
<feature type="region of interest" description="Disordered" evidence="4">
    <location>
        <begin position="112"/>
        <end position="132"/>
    </location>
</feature>
<evidence type="ECO:0000256" key="2">
    <source>
        <dbReference type="ARBA" id="ARBA00022723"/>
    </source>
</evidence>
<dbReference type="PANTHER" id="PTHR31001:SF85">
    <property type="entry name" value="ZN(II)2CYS6 TRANSCRIPTION FACTOR (EUROFUNG)"/>
    <property type="match status" value="1"/>
</dbReference>
<protein>
    <recommendedName>
        <fullName evidence="5">Zn(2)-C6 fungal-type domain-containing protein</fullName>
    </recommendedName>
</protein>
<evidence type="ECO:0000313" key="7">
    <source>
        <dbReference type="Proteomes" id="UP000781932"/>
    </source>
</evidence>
<keyword evidence="3" id="KW-0539">Nucleus</keyword>
<dbReference type="GO" id="GO:0000981">
    <property type="term" value="F:DNA-binding transcription factor activity, RNA polymerase II-specific"/>
    <property type="evidence" value="ECO:0007669"/>
    <property type="project" value="InterPro"/>
</dbReference>
<dbReference type="SMART" id="SM00066">
    <property type="entry name" value="GAL4"/>
    <property type="match status" value="1"/>
</dbReference>
<dbReference type="EMBL" id="JAATWM020000009">
    <property type="protein sequence ID" value="KAF9878802.1"/>
    <property type="molecule type" value="Genomic_DNA"/>
</dbReference>
<dbReference type="Gene3D" id="4.10.240.10">
    <property type="entry name" value="Zn(2)-C6 fungal-type DNA-binding domain"/>
    <property type="match status" value="1"/>
</dbReference>
<dbReference type="PROSITE" id="PS50048">
    <property type="entry name" value="ZN2_CY6_FUNGAL_2"/>
    <property type="match status" value="1"/>
</dbReference>
<dbReference type="InterPro" id="IPR050613">
    <property type="entry name" value="Sec_Metabolite_Reg"/>
</dbReference>
<feature type="domain" description="Zn(2)-C6 fungal-type" evidence="5">
    <location>
        <begin position="25"/>
        <end position="64"/>
    </location>
</feature>
<sequence>MASESPASQPNSSSATPGKGLHVLACVFCHQRKIKCDRKSPCANCIKVCQARPSFADAAEKCELMRGQADQPCIPSTRAPAGAGRRRVVKDLLERLNQCESLLSQVAPRDAEGRPILDGTPPASRDAAAAVDSPSMSWVSYEEARKQPSQRPKGKIVVDEGRPTFMESPLRSNVVDHLQFSKLSLNDHVEEQADQSGSSTAADTNDDGSLHGRDSMDFDLLALGAVEMLRLWQVFLERVNPMTKVVHVPSLEPLVFEAATDHGNVAPDLEALLCSINVLAIMALSEAESEQILNVAKSKALKKANLALKKALSRVDFLRKYNLTILQCLVLYLVSLQGQFDRHASWILTGTLVRIAQRMGLHRDGELLGLPPFEVEMRRRIWWQIIMLETKYAILAGFCDTLLPPNWDTKLPSNLNDADLLQGSTEPVKSREGATEMAFCLMIYEARHFFCENPVPEFEAVVLGTGDVNADSSKRISGAQDLDKYRLIVDQLEERMIKAEKRYCNPTIGGIHVLACKLRLLIAQKMRDMITHAREPWDENSDSLEGQQSLFRLWVIHFESDLNWYDTIDERFRWHLKLHLQADAFSVMIELLQWQPVGTLVDRAWRAIDRIFHHHPELYDLGKKENLQRAENLLAGWQRRESAFCNIGQAIETPVVIERLRGSGNFPPSKMSSFGEPFAGTTADSTLFSPLGEPGFDGFDGNILLNTEAASFFWDPSGEHHHAK</sequence>
<evidence type="ECO:0000259" key="5">
    <source>
        <dbReference type="PROSITE" id="PS50048"/>
    </source>
</evidence>
<reference evidence="6" key="2">
    <citation type="submission" date="2020-11" db="EMBL/GenBank/DDBJ databases">
        <title>Whole genome sequencing of Colletotrichum sp.</title>
        <authorList>
            <person name="Li H."/>
        </authorList>
    </citation>
    <scope>NUCLEOTIDE SEQUENCE</scope>
    <source>
        <strain evidence="6">CkLH20</strain>
    </source>
</reference>
<dbReference type="InterPro" id="IPR007219">
    <property type="entry name" value="XnlR_reg_dom"/>
</dbReference>
<keyword evidence="2" id="KW-0479">Metal-binding</keyword>
<dbReference type="GeneID" id="62159495"/>
<dbReference type="SUPFAM" id="SSF57701">
    <property type="entry name" value="Zn2/Cys6 DNA-binding domain"/>
    <property type="match status" value="1"/>
</dbReference>
<dbReference type="InterPro" id="IPR036864">
    <property type="entry name" value="Zn2-C6_fun-type_DNA-bd_sf"/>
</dbReference>
<dbReference type="Proteomes" id="UP000781932">
    <property type="component" value="Unassembled WGS sequence"/>
</dbReference>
<dbReference type="OrthoDB" id="2269373at2759"/>
<dbReference type="GO" id="GO:0003677">
    <property type="term" value="F:DNA binding"/>
    <property type="evidence" value="ECO:0007669"/>
    <property type="project" value="InterPro"/>
</dbReference>
<keyword evidence="7" id="KW-1185">Reference proteome</keyword>
<reference evidence="6" key="1">
    <citation type="submission" date="2020-03" db="EMBL/GenBank/DDBJ databases">
        <authorList>
            <person name="He L."/>
        </authorList>
    </citation>
    <scope>NUCLEOTIDE SEQUENCE</scope>
    <source>
        <strain evidence="6">CkLH20</strain>
    </source>
</reference>
<dbReference type="InterPro" id="IPR001138">
    <property type="entry name" value="Zn2Cys6_DnaBD"/>
</dbReference>
<dbReference type="PANTHER" id="PTHR31001">
    <property type="entry name" value="UNCHARACTERIZED TRANSCRIPTIONAL REGULATORY PROTEIN"/>
    <property type="match status" value="1"/>
</dbReference>
<dbReference type="GO" id="GO:0006351">
    <property type="term" value="P:DNA-templated transcription"/>
    <property type="evidence" value="ECO:0007669"/>
    <property type="project" value="InterPro"/>
</dbReference>